<dbReference type="Proteomes" id="UP000634136">
    <property type="component" value="Unassembled WGS sequence"/>
</dbReference>
<accession>A0A834VXT5</accession>
<sequence>MALTLADSSLTSTCSITDLTSTTFILRVNLAMALSLARP</sequence>
<name>A0A834VXT5_9FABA</name>
<gene>
    <name evidence="1" type="ORF">G2W53_041254</name>
</gene>
<keyword evidence="2" id="KW-1185">Reference proteome</keyword>
<dbReference type="EMBL" id="JAAIUW010000013">
    <property type="protein sequence ID" value="KAF7802143.1"/>
    <property type="molecule type" value="Genomic_DNA"/>
</dbReference>
<evidence type="ECO:0000313" key="2">
    <source>
        <dbReference type="Proteomes" id="UP000634136"/>
    </source>
</evidence>
<organism evidence="1 2">
    <name type="scientific">Senna tora</name>
    <dbReference type="NCBI Taxonomy" id="362788"/>
    <lineage>
        <taxon>Eukaryota</taxon>
        <taxon>Viridiplantae</taxon>
        <taxon>Streptophyta</taxon>
        <taxon>Embryophyta</taxon>
        <taxon>Tracheophyta</taxon>
        <taxon>Spermatophyta</taxon>
        <taxon>Magnoliopsida</taxon>
        <taxon>eudicotyledons</taxon>
        <taxon>Gunneridae</taxon>
        <taxon>Pentapetalae</taxon>
        <taxon>rosids</taxon>
        <taxon>fabids</taxon>
        <taxon>Fabales</taxon>
        <taxon>Fabaceae</taxon>
        <taxon>Caesalpinioideae</taxon>
        <taxon>Cassia clade</taxon>
        <taxon>Senna</taxon>
    </lineage>
</organism>
<proteinExistence type="predicted"/>
<evidence type="ECO:0000313" key="1">
    <source>
        <dbReference type="EMBL" id="KAF7802143.1"/>
    </source>
</evidence>
<comment type="caution">
    <text evidence="1">The sequence shown here is derived from an EMBL/GenBank/DDBJ whole genome shotgun (WGS) entry which is preliminary data.</text>
</comment>
<reference evidence="1" key="1">
    <citation type="submission" date="2020-09" db="EMBL/GenBank/DDBJ databases">
        <title>Genome-Enabled Discovery of Anthraquinone Biosynthesis in Senna tora.</title>
        <authorList>
            <person name="Kang S.-H."/>
            <person name="Pandey R.P."/>
            <person name="Lee C.-M."/>
            <person name="Sim J.-S."/>
            <person name="Jeong J.-T."/>
            <person name="Choi B.-S."/>
            <person name="Jung M."/>
            <person name="Ginzburg D."/>
            <person name="Zhao K."/>
            <person name="Won S.Y."/>
            <person name="Oh T.-J."/>
            <person name="Yu Y."/>
            <person name="Kim N.-H."/>
            <person name="Lee O.R."/>
            <person name="Lee T.-H."/>
            <person name="Bashyal P."/>
            <person name="Kim T.-S."/>
            <person name="Lee W.-H."/>
            <person name="Kawkins C."/>
            <person name="Kim C.-K."/>
            <person name="Kim J.S."/>
            <person name="Ahn B.O."/>
            <person name="Rhee S.Y."/>
            <person name="Sohng J.K."/>
        </authorList>
    </citation>
    <scope>NUCLEOTIDE SEQUENCE</scope>
    <source>
        <tissue evidence="1">Leaf</tissue>
    </source>
</reference>
<dbReference type="AlphaFoldDB" id="A0A834VXT5"/>
<protein>
    <submittedName>
        <fullName evidence="1">Uncharacterized protein</fullName>
    </submittedName>
</protein>